<evidence type="ECO:0000313" key="1">
    <source>
        <dbReference type="EMBL" id="GBP49014.1"/>
    </source>
</evidence>
<evidence type="ECO:0000313" key="2">
    <source>
        <dbReference type="Proteomes" id="UP000299102"/>
    </source>
</evidence>
<reference evidence="1 2" key="1">
    <citation type="journal article" date="2019" name="Commun. Biol.">
        <title>The bagworm genome reveals a unique fibroin gene that provides high tensile strength.</title>
        <authorList>
            <person name="Kono N."/>
            <person name="Nakamura H."/>
            <person name="Ohtoshi R."/>
            <person name="Tomita M."/>
            <person name="Numata K."/>
            <person name="Arakawa K."/>
        </authorList>
    </citation>
    <scope>NUCLEOTIDE SEQUENCE [LARGE SCALE GENOMIC DNA]</scope>
</reference>
<dbReference type="EMBL" id="BGZK01000535">
    <property type="protein sequence ID" value="GBP49014.1"/>
    <property type="molecule type" value="Genomic_DNA"/>
</dbReference>
<accession>A0A4C1WFU2</accession>
<gene>
    <name evidence="1" type="ORF">EVAR_35636_1</name>
</gene>
<organism evidence="1 2">
    <name type="scientific">Eumeta variegata</name>
    <name type="common">Bagworm moth</name>
    <name type="synonym">Eumeta japonica</name>
    <dbReference type="NCBI Taxonomy" id="151549"/>
    <lineage>
        <taxon>Eukaryota</taxon>
        <taxon>Metazoa</taxon>
        <taxon>Ecdysozoa</taxon>
        <taxon>Arthropoda</taxon>
        <taxon>Hexapoda</taxon>
        <taxon>Insecta</taxon>
        <taxon>Pterygota</taxon>
        <taxon>Neoptera</taxon>
        <taxon>Endopterygota</taxon>
        <taxon>Lepidoptera</taxon>
        <taxon>Glossata</taxon>
        <taxon>Ditrysia</taxon>
        <taxon>Tineoidea</taxon>
        <taxon>Psychidae</taxon>
        <taxon>Oiketicinae</taxon>
        <taxon>Eumeta</taxon>
    </lineage>
</organism>
<comment type="caution">
    <text evidence="1">The sequence shown here is derived from an EMBL/GenBank/DDBJ whole genome shotgun (WGS) entry which is preliminary data.</text>
</comment>
<dbReference type="AlphaFoldDB" id="A0A4C1WFU2"/>
<keyword evidence="2" id="KW-1185">Reference proteome</keyword>
<protein>
    <submittedName>
        <fullName evidence="1">Uncharacterized protein</fullName>
    </submittedName>
</protein>
<name>A0A4C1WFU2_EUMVA</name>
<dbReference type="Proteomes" id="UP000299102">
    <property type="component" value="Unassembled WGS sequence"/>
</dbReference>
<sequence length="107" mass="12066">MSYPHTRVRGVCPTFRGQKTPEATCWLSVVRSPNKLELWGLRLSRPIGMGCRRRVIALWMSQSGHLGIEITWRFRSGLISSRVPGARGRTGWMVMGVSAHRLLSCLC</sequence>
<proteinExistence type="predicted"/>